<dbReference type="Gene3D" id="2.40.10.10">
    <property type="entry name" value="Trypsin-like serine proteases"/>
    <property type="match status" value="1"/>
</dbReference>
<organism evidence="6 7">
    <name type="scientific">Prauserella shujinwangii</name>
    <dbReference type="NCBI Taxonomy" id="1453103"/>
    <lineage>
        <taxon>Bacteria</taxon>
        <taxon>Bacillati</taxon>
        <taxon>Actinomycetota</taxon>
        <taxon>Actinomycetes</taxon>
        <taxon>Pseudonocardiales</taxon>
        <taxon>Pseudonocardiaceae</taxon>
        <taxon>Prauserella</taxon>
    </lineage>
</organism>
<dbReference type="InterPro" id="IPR043504">
    <property type="entry name" value="Peptidase_S1_PA_chymotrypsin"/>
</dbReference>
<evidence type="ECO:0000256" key="2">
    <source>
        <dbReference type="ARBA" id="ARBA00023157"/>
    </source>
</evidence>
<dbReference type="RefSeq" id="WP_106178523.1">
    <property type="nucleotide sequence ID" value="NZ_PVNH01000004.1"/>
</dbReference>
<name>A0A2T0LWN1_9PSEU</name>
<keyword evidence="4" id="KW-0732">Signal</keyword>
<comment type="similarity">
    <text evidence="1">Belongs to the peptidase S1 family.</text>
</comment>
<evidence type="ECO:0000313" key="7">
    <source>
        <dbReference type="Proteomes" id="UP000238362"/>
    </source>
</evidence>
<protein>
    <submittedName>
        <fullName evidence="6">Trypsin</fullName>
    </submittedName>
</protein>
<dbReference type="PROSITE" id="PS00135">
    <property type="entry name" value="TRYPSIN_SER"/>
    <property type="match status" value="1"/>
</dbReference>
<dbReference type="InterPro" id="IPR050430">
    <property type="entry name" value="Peptidase_S1"/>
</dbReference>
<dbReference type="GO" id="GO:0006508">
    <property type="term" value="P:proteolysis"/>
    <property type="evidence" value="ECO:0007669"/>
    <property type="project" value="UniProtKB-KW"/>
</dbReference>
<dbReference type="InterPro" id="IPR033116">
    <property type="entry name" value="TRYPSIN_SER"/>
</dbReference>
<dbReference type="InterPro" id="IPR018114">
    <property type="entry name" value="TRYPSIN_HIS"/>
</dbReference>
<dbReference type="SUPFAM" id="SSF50494">
    <property type="entry name" value="Trypsin-like serine proteases"/>
    <property type="match status" value="1"/>
</dbReference>
<dbReference type="FunFam" id="2.40.10.10:FF:000002">
    <property type="entry name" value="Transmembrane protease serine"/>
    <property type="match status" value="1"/>
</dbReference>
<dbReference type="AlphaFoldDB" id="A0A2T0LWN1"/>
<dbReference type="GO" id="GO:0004252">
    <property type="term" value="F:serine-type endopeptidase activity"/>
    <property type="evidence" value="ECO:0007669"/>
    <property type="project" value="InterPro"/>
</dbReference>
<dbReference type="Pfam" id="PF00089">
    <property type="entry name" value="Trypsin"/>
    <property type="match status" value="1"/>
</dbReference>
<keyword evidence="3" id="KW-0378">Hydrolase</keyword>
<evidence type="ECO:0000313" key="6">
    <source>
        <dbReference type="EMBL" id="PRX48433.1"/>
    </source>
</evidence>
<keyword evidence="3" id="KW-0645">Protease</keyword>
<reference evidence="6 7" key="1">
    <citation type="submission" date="2018-03" db="EMBL/GenBank/DDBJ databases">
        <title>Genomic Encyclopedia of Type Strains, Phase III (KMG-III): the genomes of soil and plant-associated and newly described type strains.</title>
        <authorList>
            <person name="Whitman W."/>
        </authorList>
    </citation>
    <scope>NUCLEOTIDE SEQUENCE [LARGE SCALE GENOMIC DNA]</scope>
    <source>
        <strain evidence="6 7">CGMCC 4.7125</strain>
    </source>
</reference>
<dbReference type="InterPro" id="IPR001254">
    <property type="entry name" value="Trypsin_dom"/>
</dbReference>
<dbReference type="EMBL" id="PVNH01000004">
    <property type="protein sequence ID" value="PRX48433.1"/>
    <property type="molecule type" value="Genomic_DNA"/>
</dbReference>
<proteinExistence type="inferred from homology"/>
<dbReference type="PANTHER" id="PTHR24276:SF98">
    <property type="entry name" value="FI18310P1-RELATED"/>
    <property type="match status" value="1"/>
</dbReference>
<comment type="caution">
    <text evidence="6">The sequence shown here is derived from an EMBL/GenBank/DDBJ whole genome shotgun (WGS) entry which is preliminary data.</text>
</comment>
<dbReference type="PRINTS" id="PR00722">
    <property type="entry name" value="CHYMOTRYPSIN"/>
</dbReference>
<dbReference type="SMART" id="SM00020">
    <property type="entry name" value="Tryp_SPc"/>
    <property type="match status" value="1"/>
</dbReference>
<dbReference type="PROSITE" id="PS50240">
    <property type="entry name" value="TRYPSIN_DOM"/>
    <property type="match status" value="1"/>
</dbReference>
<gene>
    <name evidence="6" type="ORF">B0I33_104249</name>
</gene>
<feature type="domain" description="Peptidase S1" evidence="5">
    <location>
        <begin position="37"/>
        <end position="260"/>
    </location>
</feature>
<dbReference type="Proteomes" id="UP000238362">
    <property type="component" value="Unassembled WGS sequence"/>
</dbReference>
<evidence type="ECO:0000256" key="4">
    <source>
        <dbReference type="SAM" id="SignalP"/>
    </source>
</evidence>
<dbReference type="PROSITE" id="PS00134">
    <property type="entry name" value="TRYPSIN_HIS"/>
    <property type="match status" value="1"/>
</dbReference>
<accession>A0A2T0LWN1</accession>
<keyword evidence="3" id="KW-0720">Serine protease</keyword>
<keyword evidence="7" id="KW-1185">Reference proteome</keyword>
<evidence type="ECO:0000256" key="1">
    <source>
        <dbReference type="ARBA" id="ARBA00007664"/>
    </source>
</evidence>
<keyword evidence="2" id="KW-1015">Disulfide bond</keyword>
<feature type="signal peptide" evidence="4">
    <location>
        <begin position="1"/>
        <end position="26"/>
    </location>
</feature>
<evidence type="ECO:0000256" key="3">
    <source>
        <dbReference type="RuleBase" id="RU363034"/>
    </source>
</evidence>
<dbReference type="OrthoDB" id="1496095at2"/>
<feature type="chain" id="PRO_5015418412" evidence="4">
    <location>
        <begin position="27"/>
        <end position="261"/>
    </location>
</feature>
<dbReference type="InterPro" id="IPR001314">
    <property type="entry name" value="Peptidase_S1A"/>
</dbReference>
<sequence length="261" mass="27050">MPTKLRRALSAAAVLLAGAVLVPGAAAPQASGTQPFIVGGQEASIADHPYAVYLVDSRGNQFCGGVLVAADAALTAAHCALAVRPAELGVVAGRQHKRGTDGVEVGVRRVWTSPDYQDPTSGHDIAVLNLDDYVPYRPAHVARPEDRALYAAGTRATVLGWGRTSDGGPKAQSLRSAQVPLTSDATCAEAYRSYDPRTMVCAGFPEGGVDACQGDSGGPLMVGDVLVGIVSWGEGCAAPGKPGVYTRVANYTDDVSRHVRR</sequence>
<dbReference type="CDD" id="cd00190">
    <property type="entry name" value="Tryp_SPc"/>
    <property type="match status" value="1"/>
</dbReference>
<dbReference type="PANTHER" id="PTHR24276">
    <property type="entry name" value="POLYSERASE-RELATED"/>
    <property type="match status" value="1"/>
</dbReference>
<dbReference type="InterPro" id="IPR009003">
    <property type="entry name" value="Peptidase_S1_PA"/>
</dbReference>
<evidence type="ECO:0000259" key="5">
    <source>
        <dbReference type="PROSITE" id="PS50240"/>
    </source>
</evidence>